<dbReference type="AlphaFoldDB" id="A0A0G3GT75"/>
<name>A0A0G3GT75_9CORY</name>
<evidence type="ECO:0000313" key="5">
    <source>
        <dbReference type="EMBL" id="AKK02062.1"/>
    </source>
</evidence>
<keyword evidence="2" id="KW-0863">Zinc-finger</keyword>
<dbReference type="InterPro" id="IPR008913">
    <property type="entry name" value="Znf_CHY"/>
</dbReference>
<protein>
    <recommendedName>
        <fullName evidence="4">CHY-type domain-containing protein</fullName>
    </recommendedName>
</protein>
<proteinExistence type="predicted"/>
<dbReference type="InterPro" id="IPR037274">
    <property type="entry name" value="Znf_CHY_sf"/>
</dbReference>
<dbReference type="STRING" id="1050174.CEPID_00840"/>
<dbReference type="Proteomes" id="UP000035368">
    <property type="component" value="Chromosome"/>
</dbReference>
<dbReference type="KEGG" id="cei:CEPID_00840"/>
<dbReference type="InterPro" id="IPR016694">
    <property type="entry name" value="UCP017292"/>
</dbReference>
<dbReference type="PATRIC" id="fig|1050174.4.peg.177"/>
<gene>
    <name evidence="5" type="ORF">CEPID_00840</name>
</gene>
<dbReference type="SUPFAM" id="SSF161219">
    <property type="entry name" value="CHY zinc finger-like"/>
    <property type="match status" value="1"/>
</dbReference>
<dbReference type="GO" id="GO:0008270">
    <property type="term" value="F:zinc ion binding"/>
    <property type="evidence" value="ECO:0007669"/>
    <property type="project" value="UniProtKB-KW"/>
</dbReference>
<keyword evidence="6" id="KW-1185">Reference proteome</keyword>
<evidence type="ECO:0000256" key="3">
    <source>
        <dbReference type="ARBA" id="ARBA00022833"/>
    </source>
</evidence>
<keyword evidence="3" id="KW-0862">Zinc</keyword>
<evidence type="ECO:0000313" key="6">
    <source>
        <dbReference type="Proteomes" id="UP000035368"/>
    </source>
</evidence>
<organism evidence="5 6">
    <name type="scientific">Corynebacterium epidermidicanis</name>
    <dbReference type="NCBI Taxonomy" id="1050174"/>
    <lineage>
        <taxon>Bacteria</taxon>
        <taxon>Bacillati</taxon>
        <taxon>Actinomycetota</taxon>
        <taxon>Actinomycetes</taxon>
        <taxon>Mycobacteriales</taxon>
        <taxon>Corynebacteriaceae</taxon>
        <taxon>Corynebacterium</taxon>
    </lineage>
</organism>
<sequence>MIRGQLVDSCGRCEHYASELDIVANLCLTCGEYWACYRCHESAGHQFGRVPRTSGLLAVQCGMCGHSMTYEAYSAGSCASCGAGFNPGCALHADIYFS</sequence>
<feature type="domain" description="CHY-type" evidence="4">
    <location>
        <begin position="6"/>
        <end position="83"/>
    </location>
</feature>
<dbReference type="Pfam" id="PF05495">
    <property type="entry name" value="zf-CHY"/>
    <property type="match status" value="1"/>
</dbReference>
<evidence type="ECO:0000259" key="4">
    <source>
        <dbReference type="PROSITE" id="PS51266"/>
    </source>
</evidence>
<dbReference type="EMBL" id="CP011541">
    <property type="protein sequence ID" value="AKK02062.1"/>
    <property type="molecule type" value="Genomic_DNA"/>
</dbReference>
<evidence type="ECO:0000256" key="1">
    <source>
        <dbReference type="ARBA" id="ARBA00022723"/>
    </source>
</evidence>
<dbReference type="PIRSF" id="PIRSF017292">
    <property type="entry name" value="UCP017292_Znf_CHY"/>
    <property type="match status" value="1"/>
</dbReference>
<dbReference type="PROSITE" id="PS51266">
    <property type="entry name" value="ZF_CHY"/>
    <property type="match status" value="1"/>
</dbReference>
<keyword evidence="1" id="KW-0479">Metal-binding</keyword>
<evidence type="ECO:0000256" key="2">
    <source>
        <dbReference type="ARBA" id="ARBA00022771"/>
    </source>
</evidence>
<dbReference type="RefSeq" id="WP_083984316.1">
    <property type="nucleotide sequence ID" value="NZ_CP011541.1"/>
</dbReference>
<accession>A0A0G3GT75</accession>
<reference evidence="5 6" key="1">
    <citation type="submission" date="2015-05" db="EMBL/GenBank/DDBJ databases">
        <title>Complete genome sequence of Corynebacterium epidermidicanis DSM 45586, isolated from the skin of a dog suffering from pruritus.</title>
        <authorList>
            <person name="Ruckert C."/>
            <person name="Albersmeier A."/>
            <person name="Winkler A."/>
            <person name="Tauch A."/>
        </authorList>
    </citation>
    <scope>NUCLEOTIDE SEQUENCE [LARGE SCALE GENOMIC DNA]</scope>
    <source>
        <strain evidence="5 6">DSM 45586</strain>
    </source>
</reference>